<dbReference type="PANTHER" id="PTHR37467:SF1">
    <property type="entry name" value="EXPORTED CALCIUM-BINDING GLYCOPROTEIN"/>
    <property type="match status" value="1"/>
</dbReference>
<feature type="compositionally biased region" description="Low complexity" evidence="1">
    <location>
        <begin position="306"/>
        <end position="320"/>
    </location>
</feature>
<evidence type="ECO:0000313" key="3">
    <source>
        <dbReference type="EMBL" id="MDY7232715.1"/>
    </source>
</evidence>
<feature type="compositionally biased region" description="Acidic residues" evidence="1">
    <location>
        <begin position="269"/>
        <end position="282"/>
    </location>
</feature>
<feature type="compositionally biased region" description="Polar residues" evidence="1">
    <location>
        <begin position="251"/>
        <end position="268"/>
    </location>
</feature>
<feature type="compositionally biased region" description="Gly residues" evidence="1">
    <location>
        <begin position="80"/>
        <end position="90"/>
    </location>
</feature>
<feature type="compositionally biased region" description="Basic and acidic residues" evidence="1">
    <location>
        <begin position="140"/>
        <end position="162"/>
    </location>
</feature>
<dbReference type="PROSITE" id="PS51257">
    <property type="entry name" value="PROKAR_LIPOPROTEIN"/>
    <property type="match status" value="1"/>
</dbReference>
<feature type="compositionally biased region" description="Basic and acidic residues" evidence="1">
    <location>
        <begin position="209"/>
        <end position="241"/>
    </location>
</feature>
<dbReference type="PROSITE" id="PS00018">
    <property type="entry name" value="EF_HAND_1"/>
    <property type="match status" value="1"/>
</dbReference>
<dbReference type="NCBIfam" id="NF033765">
    <property type="entry name" value="gliding_CglD"/>
    <property type="match status" value="1"/>
</dbReference>
<keyword evidence="2" id="KW-0732">Signal</keyword>
<dbReference type="InterPro" id="IPR018247">
    <property type="entry name" value="EF_Hand_1_Ca_BS"/>
</dbReference>
<feature type="compositionally biased region" description="Gly residues" evidence="1">
    <location>
        <begin position="108"/>
        <end position="122"/>
    </location>
</feature>
<evidence type="ECO:0000256" key="1">
    <source>
        <dbReference type="SAM" id="MobiDB-lite"/>
    </source>
</evidence>
<reference evidence="3 4" key="1">
    <citation type="submission" date="2023-12" db="EMBL/GenBank/DDBJ databases">
        <title>the genome sequence of Hyalangium sp. s54d21.</title>
        <authorList>
            <person name="Zhang X."/>
        </authorList>
    </citation>
    <scope>NUCLEOTIDE SEQUENCE [LARGE SCALE GENOMIC DNA]</scope>
    <source>
        <strain evidence="4">s54d21</strain>
    </source>
</reference>
<organism evidence="3 4">
    <name type="scientific">Hyalangium rubrum</name>
    <dbReference type="NCBI Taxonomy" id="3103134"/>
    <lineage>
        <taxon>Bacteria</taxon>
        <taxon>Pseudomonadati</taxon>
        <taxon>Myxococcota</taxon>
        <taxon>Myxococcia</taxon>
        <taxon>Myxococcales</taxon>
        <taxon>Cystobacterineae</taxon>
        <taxon>Archangiaceae</taxon>
        <taxon>Hyalangium</taxon>
    </lineage>
</organism>
<feature type="region of interest" description="Disordered" evidence="1">
    <location>
        <begin position="190"/>
        <end position="285"/>
    </location>
</feature>
<proteinExistence type="predicted"/>
<accession>A0ABU5HGY1</accession>
<sequence>MKRLLLHTTLLFSVVLTAAACGDSPPGEPDSGIDAGTQDSGTPGGDSDAGSSDGGSSDSGTDPGVPDGGSSDSGTDPGNPDGGSPDGGTDPGTPDGGAPDSGTNPGTPDGGAPDGGNGGGTDAGTQPLPTDPADPNNASKDTDCDGLSDKVEFETDRGDNRKTHPGVADTDGDGLLDGLELGIATPVAGTSCVLPPDADPLLKTSPVRADTDGDGLKDGLEDANRNGRVDPGETHPLRLDTDCDGLIDGPSSGSTQGEDENANGTPEPSETDPLEFDTDGDALSDGVEQGVTVNAEPAHCTGIFIPDADPNTTTDPTNPDSDSDGVSDGTEDSNQNGRVDPGEMDPQVPDASGPVGQVCPTNQLRPVSFQSPEGLDLKLALPPSFTEVTPIQMNNEAKGLVGYDNTSHVTFLAIHRAAPMGSMDPLGDEEALRPAIASQGALFNRTAQLFTTWDGFPAVQAFYDQVGSTTDLKRRTDALVDALAPGSTGRLSPPASGYTGNFRLQALFVHRSDQSVVVLIAVAPLQNVTGPNHSTPAVFSAKDLSAGSALAQFGEPTRVACERFQLSPSNKVDFLFVVDDSGSMMTSQLSLAASAQAAVDALNASSLDWRMAMVTSNYHFGTQANSGRLRRFTRNVNKVRAWLTEGSTCQGNVCTGVPTTPAPATCPADTSEGANGGCWLGINGSGSEGILGAARKAIDDLTPGSSPGTEVDHLARQDAKLVVVLLGDADDQTISYGATQTNCGSGGTQDRAGSSCESVQNFVRFFGDKANPTLVPTNKTSKHITVHGIVCPSGSFCGCTEGSGCNATNASREFNPQPMNGLSQQRHSVVVNVSGGVLGSILDVNSIIASMEVIIDNVIGSSGYPMSNPPIGASIKVAMDSVSDPSACTAHDIPRSTINGFDFDGQARTLSLFGACRPASEASQGAVSFRYWVDTQEDPNGIAPCAEDPRYSPTEPDHCAGLLWGCNATGDQCVCMPDCGGACGTGTRCALSTCTCEPIGG</sequence>
<dbReference type="RefSeq" id="WP_321551428.1">
    <property type="nucleotide sequence ID" value="NZ_JAXIVS010000022.1"/>
</dbReference>
<keyword evidence="3" id="KW-0449">Lipoprotein</keyword>
<feature type="region of interest" description="Disordered" evidence="1">
    <location>
        <begin position="301"/>
        <end position="361"/>
    </location>
</feature>
<gene>
    <name evidence="3" type="primary">cglD</name>
    <name evidence="3" type="ORF">SYV04_40390</name>
</gene>
<feature type="signal peptide" evidence="2">
    <location>
        <begin position="1"/>
        <end position="20"/>
    </location>
</feature>
<dbReference type="Proteomes" id="UP001291309">
    <property type="component" value="Unassembled WGS sequence"/>
</dbReference>
<dbReference type="PANTHER" id="PTHR37467">
    <property type="entry name" value="EXPORTED CALCIUM-BINDING GLYCOPROTEIN-RELATED"/>
    <property type="match status" value="1"/>
</dbReference>
<keyword evidence="4" id="KW-1185">Reference proteome</keyword>
<feature type="compositionally biased region" description="Low complexity" evidence="1">
    <location>
        <begin position="39"/>
        <end position="79"/>
    </location>
</feature>
<evidence type="ECO:0000313" key="4">
    <source>
        <dbReference type="Proteomes" id="UP001291309"/>
    </source>
</evidence>
<dbReference type="EMBL" id="JAXIVS010000022">
    <property type="protein sequence ID" value="MDY7232715.1"/>
    <property type="molecule type" value="Genomic_DNA"/>
</dbReference>
<feature type="region of interest" description="Disordered" evidence="1">
    <location>
        <begin position="21"/>
        <end position="177"/>
    </location>
</feature>
<protein>
    <submittedName>
        <fullName evidence="3">Adventurous gliding motility lipoprotein CglD</fullName>
    </submittedName>
</protein>
<feature type="compositionally biased region" description="Acidic residues" evidence="1">
    <location>
        <begin position="321"/>
        <end position="331"/>
    </location>
</feature>
<evidence type="ECO:0000256" key="2">
    <source>
        <dbReference type="SAM" id="SignalP"/>
    </source>
</evidence>
<dbReference type="InterPro" id="IPR053180">
    <property type="entry name" value="Ca-binding_acidic-repeat"/>
</dbReference>
<feature type="compositionally biased region" description="Low complexity" evidence="1">
    <location>
        <begin position="91"/>
        <end position="107"/>
    </location>
</feature>
<name>A0ABU5HGY1_9BACT</name>
<feature type="chain" id="PRO_5046158541" evidence="2">
    <location>
        <begin position="21"/>
        <end position="1001"/>
    </location>
</feature>
<comment type="caution">
    <text evidence="3">The sequence shown here is derived from an EMBL/GenBank/DDBJ whole genome shotgun (WGS) entry which is preliminary data.</text>
</comment>